<organism evidence="1 2">
    <name type="scientific">Thermocatellispora tengchongensis</name>
    <dbReference type="NCBI Taxonomy" id="1073253"/>
    <lineage>
        <taxon>Bacteria</taxon>
        <taxon>Bacillati</taxon>
        <taxon>Actinomycetota</taxon>
        <taxon>Actinomycetes</taxon>
        <taxon>Streptosporangiales</taxon>
        <taxon>Streptosporangiaceae</taxon>
        <taxon>Thermocatellispora</taxon>
    </lineage>
</organism>
<accession>A0A840P494</accession>
<sequence>MTAISAAFLHPDNLPRLGIPPSHITYPPPASAPPRPPGYVNCRPPIPAPWR</sequence>
<evidence type="ECO:0000313" key="1">
    <source>
        <dbReference type="EMBL" id="MBB5136114.1"/>
    </source>
</evidence>
<proteinExistence type="predicted"/>
<dbReference type="Proteomes" id="UP000578449">
    <property type="component" value="Unassembled WGS sequence"/>
</dbReference>
<dbReference type="RefSeq" id="WP_221336867.1">
    <property type="nucleotide sequence ID" value="NZ_BAABIX010000017.1"/>
</dbReference>
<reference evidence="1 2" key="1">
    <citation type="submission" date="2020-08" db="EMBL/GenBank/DDBJ databases">
        <title>Genomic Encyclopedia of Type Strains, Phase IV (KMG-IV): sequencing the most valuable type-strain genomes for metagenomic binning, comparative biology and taxonomic classification.</title>
        <authorList>
            <person name="Goeker M."/>
        </authorList>
    </citation>
    <scope>NUCLEOTIDE SEQUENCE [LARGE SCALE GENOMIC DNA]</scope>
    <source>
        <strain evidence="1 2">DSM 45615</strain>
    </source>
</reference>
<protein>
    <submittedName>
        <fullName evidence="1">Uncharacterized protein</fullName>
    </submittedName>
</protein>
<evidence type="ECO:0000313" key="2">
    <source>
        <dbReference type="Proteomes" id="UP000578449"/>
    </source>
</evidence>
<comment type="caution">
    <text evidence="1">The sequence shown here is derived from an EMBL/GenBank/DDBJ whole genome shotgun (WGS) entry which is preliminary data.</text>
</comment>
<keyword evidence="2" id="KW-1185">Reference proteome</keyword>
<gene>
    <name evidence="1" type="ORF">HNP84_005858</name>
</gene>
<name>A0A840P494_9ACTN</name>
<dbReference type="EMBL" id="JACHGN010000013">
    <property type="protein sequence ID" value="MBB5136114.1"/>
    <property type="molecule type" value="Genomic_DNA"/>
</dbReference>
<dbReference type="AlphaFoldDB" id="A0A840P494"/>